<dbReference type="CDD" id="cd00130">
    <property type="entry name" value="PAS"/>
    <property type="match status" value="2"/>
</dbReference>
<dbReference type="NCBIfam" id="TIGR00229">
    <property type="entry name" value="sensory_box"/>
    <property type="match status" value="2"/>
</dbReference>
<dbReference type="EMBL" id="CP043869">
    <property type="protein sequence ID" value="QEQ96617.1"/>
    <property type="molecule type" value="Genomic_DNA"/>
</dbReference>
<dbReference type="SMART" id="SM00091">
    <property type="entry name" value="PAS"/>
    <property type="match status" value="2"/>
</dbReference>
<dbReference type="InterPro" id="IPR001610">
    <property type="entry name" value="PAC"/>
</dbReference>
<accession>A0A5P1RAJ0</accession>
<dbReference type="SMART" id="SM00086">
    <property type="entry name" value="PAC"/>
    <property type="match status" value="2"/>
</dbReference>
<dbReference type="PROSITE" id="PS50112">
    <property type="entry name" value="PAS"/>
    <property type="match status" value="2"/>
</dbReference>
<evidence type="ECO:0000313" key="5">
    <source>
        <dbReference type="EMBL" id="QEQ96617.1"/>
    </source>
</evidence>
<evidence type="ECO:0000313" key="6">
    <source>
        <dbReference type="Proteomes" id="UP000324760"/>
    </source>
</evidence>
<keyword evidence="6" id="KW-1185">Reference proteome</keyword>
<dbReference type="InterPro" id="IPR029787">
    <property type="entry name" value="Nucleotide_cyclase"/>
</dbReference>
<dbReference type="InterPro" id="IPR000160">
    <property type="entry name" value="GGDEF_dom"/>
</dbReference>
<dbReference type="OrthoDB" id="9776960at2"/>
<dbReference type="InterPro" id="IPR000014">
    <property type="entry name" value="PAS"/>
</dbReference>
<dbReference type="PANTHER" id="PTHR46663:SF4">
    <property type="entry name" value="DIGUANYLATE CYCLASE DGCT-RELATED"/>
    <property type="match status" value="1"/>
</dbReference>
<dbReference type="PROSITE" id="PS50887">
    <property type="entry name" value="GGDEF"/>
    <property type="match status" value="1"/>
</dbReference>
<name>A0A5P1RAJ0_9GAMM</name>
<dbReference type="SUPFAM" id="SSF55073">
    <property type="entry name" value="Nucleotide cyclase"/>
    <property type="match status" value="1"/>
</dbReference>
<dbReference type="InterPro" id="IPR043128">
    <property type="entry name" value="Rev_trsase/Diguanyl_cyclase"/>
</dbReference>
<feature type="domain" description="PAS" evidence="2">
    <location>
        <begin position="9"/>
        <end position="58"/>
    </location>
</feature>
<dbReference type="InterPro" id="IPR000700">
    <property type="entry name" value="PAS-assoc_C"/>
</dbReference>
<feature type="domain" description="PAS" evidence="2">
    <location>
        <begin position="141"/>
        <end position="207"/>
    </location>
</feature>
<organism evidence="5 6">
    <name type="scientific">Neptunomonas concharum</name>
    <dbReference type="NCBI Taxonomy" id="1031538"/>
    <lineage>
        <taxon>Bacteria</taxon>
        <taxon>Pseudomonadati</taxon>
        <taxon>Pseudomonadota</taxon>
        <taxon>Gammaproteobacteria</taxon>
        <taxon>Oceanospirillales</taxon>
        <taxon>Oceanospirillaceae</taxon>
        <taxon>Neptunomonas</taxon>
    </lineage>
</organism>
<evidence type="ECO:0000259" key="2">
    <source>
        <dbReference type="PROSITE" id="PS50112"/>
    </source>
</evidence>
<dbReference type="Pfam" id="PF00990">
    <property type="entry name" value="GGDEF"/>
    <property type="match status" value="1"/>
</dbReference>
<dbReference type="PROSITE" id="PS50113">
    <property type="entry name" value="PAC"/>
    <property type="match status" value="1"/>
</dbReference>
<dbReference type="NCBIfam" id="TIGR00254">
    <property type="entry name" value="GGDEF"/>
    <property type="match status" value="1"/>
</dbReference>
<feature type="domain" description="PAC" evidence="3">
    <location>
        <begin position="211"/>
        <end position="264"/>
    </location>
</feature>
<dbReference type="SMART" id="SM00267">
    <property type="entry name" value="GGDEF"/>
    <property type="match status" value="1"/>
</dbReference>
<dbReference type="GO" id="GO:0003824">
    <property type="term" value="F:catalytic activity"/>
    <property type="evidence" value="ECO:0007669"/>
    <property type="project" value="UniProtKB-ARBA"/>
</dbReference>
<proteinExistence type="predicted"/>
<evidence type="ECO:0000259" key="4">
    <source>
        <dbReference type="PROSITE" id="PS50887"/>
    </source>
</evidence>
<dbReference type="Pfam" id="PF13426">
    <property type="entry name" value="PAS_9"/>
    <property type="match status" value="1"/>
</dbReference>
<dbReference type="RefSeq" id="WP_138987228.1">
    <property type="nucleotide sequence ID" value="NZ_CP043869.1"/>
</dbReference>
<evidence type="ECO:0000259" key="3">
    <source>
        <dbReference type="PROSITE" id="PS50113"/>
    </source>
</evidence>
<comment type="cofactor">
    <cofactor evidence="1">
        <name>Mg(2+)</name>
        <dbReference type="ChEBI" id="CHEBI:18420"/>
    </cofactor>
</comment>
<dbReference type="InterPro" id="IPR052163">
    <property type="entry name" value="DGC-Regulatory_Protein"/>
</dbReference>
<dbReference type="Proteomes" id="UP000324760">
    <property type="component" value="Chromosome"/>
</dbReference>
<dbReference type="CDD" id="cd01949">
    <property type="entry name" value="GGDEF"/>
    <property type="match status" value="1"/>
</dbReference>
<dbReference type="FunFam" id="3.30.70.270:FF:000001">
    <property type="entry name" value="Diguanylate cyclase domain protein"/>
    <property type="match status" value="1"/>
</dbReference>
<dbReference type="InterPro" id="IPR035965">
    <property type="entry name" value="PAS-like_dom_sf"/>
</dbReference>
<protein>
    <submittedName>
        <fullName evidence="5">Diguanylate cyclase</fullName>
    </submittedName>
</protein>
<dbReference type="Pfam" id="PF08447">
    <property type="entry name" value="PAS_3"/>
    <property type="match status" value="1"/>
</dbReference>
<dbReference type="KEGG" id="ncu:F0U83_07775"/>
<dbReference type="SUPFAM" id="SSF55785">
    <property type="entry name" value="PYP-like sensor domain (PAS domain)"/>
    <property type="match status" value="2"/>
</dbReference>
<gene>
    <name evidence="5" type="ORF">F0U83_07775</name>
</gene>
<dbReference type="Gene3D" id="3.30.450.20">
    <property type="entry name" value="PAS domain"/>
    <property type="match status" value="2"/>
</dbReference>
<sequence>MPDTTPVMSPEALCEFYLNLSDAIYVIDPVSSKILDANKAACEDLGMTRGELLNQSVLSLNVDVVGEAQWGEIAGVIRQAGSFLFVGRHKRKDGSDFPVEVRTDHICFEGKEFFVSVARDVTPRSLQHDELKSNDFIRAFALNEASDGLWDWDIANGTLFLSPQWYRMMGYGPHEITDPTLELWKSAIHPDDADRVMGLIDLHLKGKSSRFEAKYRLKNRNDHYIWVHDRGFVVQRDNQNNPARMIGLVLDITQSQVLAERLVKHSQEDDLTGLYNRRTGYELFEQHLKICQHEGAELQVAMLDLDHFKLINDNYGHSNGDKAIKHFAHCVRQMIRKSDMLFRWGGEEFLLLCPDMSQQSMCNFVARILENLTLHPFVTDDGIQLHISASAGVSSYPEHGSTITDLVRIADAAMYEAKVQGRNRLYLGTRAKHQT</sequence>
<reference evidence="5 6" key="1">
    <citation type="journal article" date="2019" name="Biochem. Eng. J.">
        <title>Metabolic engineering of the marine bacteria Neptunomonas concharum for the production of acetoin and meso-2,3-butanediol from acetate.</title>
        <authorList>
            <person name="Li W."/>
            <person name="Pu N."/>
            <person name="Liu C.-X."/>
            <person name="Yuan Q.-P."/>
            <person name="Li Z.-J."/>
        </authorList>
    </citation>
    <scope>NUCLEOTIDE SEQUENCE [LARGE SCALE GENOMIC DNA]</scope>
    <source>
        <strain evidence="5 6">JCM17730</strain>
    </source>
</reference>
<dbReference type="PANTHER" id="PTHR46663">
    <property type="entry name" value="DIGUANYLATE CYCLASE DGCT-RELATED"/>
    <property type="match status" value="1"/>
</dbReference>
<dbReference type="InterPro" id="IPR013655">
    <property type="entry name" value="PAS_fold_3"/>
</dbReference>
<dbReference type="AlphaFoldDB" id="A0A5P1RAJ0"/>
<evidence type="ECO:0000256" key="1">
    <source>
        <dbReference type="ARBA" id="ARBA00001946"/>
    </source>
</evidence>
<feature type="domain" description="GGDEF" evidence="4">
    <location>
        <begin position="296"/>
        <end position="430"/>
    </location>
</feature>
<dbReference type="Gene3D" id="3.30.70.270">
    <property type="match status" value="1"/>
</dbReference>